<dbReference type="OrthoDB" id="3865600at2"/>
<dbReference type="PANTHER" id="PTHR38037">
    <property type="entry name" value="ZN_PROTEASE DOMAIN-CONTAINING PROTEIN"/>
    <property type="match status" value="1"/>
</dbReference>
<evidence type="ECO:0000313" key="4">
    <source>
        <dbReference type="Proteomes" id="UP000233458"/>
    </source>
</evidence>
<dbReference type="PANTHER" id="PTHR38037:SF2">
    <property type="entry name" value="ATP-DEPENDENT ZINC PROTEASE DOMAIN-CONTAINING PROTEIN-RELATED"/>
    <property type="match status" value="1"/>
</dbReference>
<dbReference type="SUPFAM" id="SSF50630">
    <property type="entry name" value="Acid proteases"/>
    <property type="match status" value="1"/>
</dbReference>
<evidence type="ECO:0000313" key="5">
    <source>
        <dbReference type="Proteomes" id="UP000233597"/>
    </source>
</evidence>
<dbReference type="EMBL" id="NWTK01000014">
    <property type="protein sequence ID" value="PKR51682.1"/>
    <property type="molecule type" value="Genomic_DNA"/>
</dbReference>
<dbReference type="Pfam" id="PF05618">
    <property type="entry name" value="Zn_protease"/>
    <property type="match status" value="1"/>
</dbReference>
<dbReference type="KEGG" id="thac:CSC3H3_06255"/>
<evidence type="ECO:0000313" key="2">
    <source>
        <dbReference type="EMBL" id="AUG52360.1"/>
    </source>
</evidence>
<dbReference type="Proteomes" id="UP000233458">
    <property type="component" value="Chromosome"/>
</dbReference>
<evidence type="ECO:0000313" key="3">
    <source>
        <dbReference type="EMBL" id="PKR51682.1"/>
    </source>
</evidence>
<organism evidence="3 5">
    <name type="scientific">Thalassospira marina</name>
    <dbReference type="NCBI Taxonomy" id="2048283"/>
    <lineage>
        <taxon>Bacteria</taxon>
        <taxon>Pseudomonadati</taxon>
        <taxon>Pseudomonadota</taxon>
        <taxon>Alphaproteobacteria</taxon>
        <taxon>Rhodospirillales</taxon>
        <taxon>Thalassospiraceae</taxon>
        <taxon>Thalassospira</taxon>
    </lineage>
</organism>
<proteinExistence type="predicted"/>
<feature type="domain" description="Retropepsin-like aspartic endopeptidase" evidence="1">
    <location>
        <begin position="25"/>
        <end position="162"/>
    </location>
</feature>
<dbReference type="EMBL" id="CP024199">
    <property type="protein sequence ID" value="AUG52360.1"/>
    <property type="molecule type" value="Genomic_DNA"/>
</dbReference>
<gene>
    <name evidence="3" type="ORF">COO20_19135</name>
    <name evidence="2" type="ORF">CSC3H3_06255</name>
</gene>
<name>A0A2N3KM83_9PROT</name>
<dbReference type="RefSeq" id="WP_101269471.1">
    <property type="nucleotide sequence ID" value="NZ_CP024199.1"/>
</dbReference>
<dbReference type="InterPro" id="IPR021109">
    <property type="entry name" value="Peptidase_aspartic_dom_sf"/>
</dbReference>
<reference evidence="3 5" key="1">
    <citation type="submission" date="2017-09" db="EMBL/GenBank/DDBJ databases">
        <title>Biodiversity and function of Thalassospira species in the particle-attached aromatic-hydrocarbon-degrading consortia from the surface seawater of the South China Sea.</title>
        <authorList>
            <person name="Dong C."/>
            <person name="Liu R."/>
            <person name="Shao Z."/>
        </authorList>
    </citation>
    <scope>NUCLEOTIDE SEQUENCE [LARGE SCALE GENOMIC DNA]</scope>
    <source>
        <strain evidence="3 5">CSC1P2</strain>
    </source>
</reference>
<keyword evidence="4" id="KW-1185">Reference proteome</keyword>
<reference evidence="2 4" key="2">
    <citation type="submission" date="2017-10" db="EMBL/GenBank/DDBJ databases">
        <title>Biodiversity and function of Thalassospira species in the particle-attached aromatic-hydrocarbon-degrading consortia from the surface seawater of the China South Sea.</title>
        <authorList>
            <person name="Dong C."/>
            <person name="Liu R."/>
            <person name="Shao Z."/>
        </authorList>
    </citation>
    <scope>NUCLEOTIDE SEQUENCE [LARGE SCALE GENOMIC DNA]</scope>
    <source>
        <strain evidence="2 4">CSC3H3</strain>
    </source>
</reference>
<evidence type="ECO:0000259" key="1">
    <source>
        <dbReference type="Pfam" id="PF05618"/>
    </source>
</evidence>
<accession>A0A2N3KM83</accession>
<dbReference type="AlphaFoldDB" id="A0A2N3KM83"/>
<dbReference type="Gene3D" id="2.40.70.10">
    <property type="entry name" value="Acid Proteases"/>
    <property type="match status" value="1"/>
</dbReference>
<dbReference type="Proteomes" id="UP000233597">
    <property type="component" value="Unassembled WGS sequence"/>
</dbReference>
<dbReference type="InterPro" id="IPR008503">
    <property type="entry name" value="Asp_endopeptidase"/>
</dbReference>
<protein>
    <recommendedName>
        <fullName evidence="1">Retropepsin-like aspartic endopeptidase domain-containing protein</fullName>
    </recommendedName>
</protein>
<sequence length="175" mass="19320">MVEKRSTVKKSLKTQTDALVAGGHVLGWREWIGLPDFGVPLIKAKVDTGARTSSIHATHLELVEIDHKKFVKFVLPHYRGDGHGPIHCKAPLVAIRDIRSSNGEQDERYIVSSHIAVGHHRVKVEISLANRSLMGFPMLLGRTAIKAGRFLVQPAKSYLAGKPEQVYMADPSVTE</sequence>